<sequence>MDSQDIHDITPERSNYENFHHQFDVNSLVQMLEHACTAEALTRVVNVVEATLSALQQYPFEDDEQQRLNVLELEEISDEAKNRYITARRSELRAAAAALDDTAQAWGKKFFDDDFTVVKTKKKSINIISENLAKKQKIADITPCHNKFGHLTIEDTPSTSANDMDTSPPSPTRTAQRNSTPPQSPRRRTQPQQSPGPSTSNHTPGMKKPPVPPITIDKITNPATLLKKLQDFTKIKLIAKLTGTSLKVFPPTAHAYHKLRRYVEDNKLQGHTYMLHEERKLRVVIRGMPVDMPTDDIAEELREKGFSIHQIYIMTNKSTGAPMPLFLTILDKNEHNQKIFNLKELACMQVTVEALRKKYGPPQCFRCQGFFHSSNYCTRAPKCVKCAGEHLTRECIQDPKTPPTCCLCGGPHPANYLQCPRNPASHPPKPKQAPPRQENSWRKRLQMTSAPPQPAPRQTLQLTEEEFPQLPSPPQKTRQTPPTNYQAIKNPLEMLKDPDVQDLYNTLEKFVNIAKNIKSPAERLQALFQLLN</sequence>
<dbReference type="AlphaFoldDB" id="A0A8X6N2V2"/>
<dbReference type="Pfam" id="PF07530">
    <property type="entry name" value="PRE_C2HC"/>
    <property type="match status" value="1"/>
</dbReference>
<feature type="region of interest" description="Disordered" evidence="1">
    <location>
        <begin position="150"/>
        <end position="216"/>
    </location>
</feature>
<evidence type="ECO:0000313" key="3">
    <source>
        <dbReference type="EMBL" id="GFS91605.1"/>
    </source>
</evidence>
<feature type="compositionally biased region" description="Low complexity" evidence="1">
    <location>
        <begin position="190"/>
        <end position="200"/>
    </location>
</feature>
<evidence type="ECO:0000259" key="2">
    <source>
        <dbReference type="SMART" id="SM00596"/>
    </source>
</evidence>
<dbReference type="PANTHER" id="PTHR33273">
    <property type="entry name" value="DOMAIN-CONTAINING PROTEIN, PUTATIVE-RELATED"/>
    <property type="match status" value="1"/>
</dbReference>
<proteinExistence type="predicted"/>
<evidence type="ECO:0000256" key="1">
    <source>
        <dbReference type="SAM" id="MobiDB-lite"/>
    </source>
</evidence>
<dbReference type="EMBL" id="BMAW01099759">
    <property type="protein sequence ID" value="GFS91605.1"/>
    <property type="molecule type" value="Genomic_DNA"/>
</dbReference>
<evidence type="ECO:0000313" key="4">
    <source>
        <dbReference type="Proteomes" id="UP000887013"/>
    </source>
</evidence>
<dbReference type="PANTHER" id="PTHR33273:SF2">
    <property type="entry name" value="ENDONUCLEASE_EXONUCLEASE_PHOSPHATASE DOMAIN-CONTAINING PROTEIN"/>
    <property type="match status" value="1"/>
</dbReference>
<gene>
    <name evidence="3" type="primary">ORF1_32</name>
    <name evidence="3" type="ORF">NPIL_68021</name>
</gene>
<feature type="region of interest" description="Disordered" evidence="1">
    <location>
        <begin position="419"/>
        <end position="458"/>
    </location>
</feature>
<organism evidence="3 4">
    <name type="scientific">Nephila pilipes</name>
    <name type="common">Giant wood spider</name>
    <name type="synonym">Nephila maculata</name>
    <dbReference type="NCBI Taxonomy" id="299642"/>
    <lineage>
        <taxon>Eukaryota</taxon>
        <taxon>Metazoa</taxon>
        <taxon>Ecdysozoa</taxon>
        <taxon>Arthropoda</taxon>
        <taxon>Chelicerata</taxon>
        <taxon>Arachnida</taxon>
        <taxon>Araneae</taxon>
        <taxon>Araneomorphae</taxon>
        <taxon>Entelegynae</taxon>
        <taxon>Araneoidea</taxon>
        <taxon>Nephilidae</taxon>
        <taxon>Nephila</taxon>
    </lineage>
</organism>
<feature type="compositionally biased region" description="Polar residues" evidence="1">
    <location>
        <begin position="155"/>
        <end position="175"/>
    </location>
</feature>
<reference evidence="3" key="1">
    <citation type="submission" date="2020-08" db="EMBL/GenBank/DDBJ databases">
        <title>Multicomponent nature underlies the extraordinary mechanical properties of spider dragline silk.</title>
        <authorList>
            <person name="Kono N."/>
            <person name="Nakamura H."/>
            <person name="Mori M."/>
            <person name="Yoshida Y."/>
            <person name="Ohtoshi R."/>
            <person name="Malay A.D."/>
            <person name="Moran D.A.P."/>
            <person name="Tomita M."/>
            <person name="Numata K."/>
            <person name="Arakawa K."/>
        </authorList>
    </citation>
    <scope>NUCLEOTIDE SEQUENCE</scope>
</reference>
<feature type="domain" description="Pre-C2HC" evidence="2">
    <location>
        <begin position="294"/>
        <end position="362"/>
    </location>
</feature>
<comment type="caution">
    <text evidence="3">The sequence shown here is derived from an EMBL/GenBank/DDBJ whole genome shotgun (WGS) entry which is preliminary data.</text>
</comment>
<dbReference type="InterPro" id="IPR006579">
    <property type="entry name" value="Pre_C2HC_dom"/>
</dbReference>
<feature type="compositionally biased region" description="Polar residues" evidence="1">
    <location>
        <begin position="446"/>
        <end position="458"/>
    </location>
</feature>
<keyword evidence="4" id="KW-1185">Reference proteome</keyword>
<dbReference type="SMART" id="SM00596">
    <property type="entry name" value="PRE_C2HC"/>
    <property type="match status" value="1"/>
</dbReference>
<name>A0A8X6N2V2_NEPPI</name>
<dbReference type="OrthoDB" id="8123891at2759"/>
<protein>
    <submittedName>
        <fullName evidence="3">Nucleic-acid-binding protein from transposon X-element</fullName>
    </submittedName>
</protein>
<dbReference type="Proteomes" id="UP000887013">
    <property type="component" value="Unassembled WGS sequence"/>
</dbReference>
<accession>A0A8X6N2V2</accession>